<dbReference type="PANTHER" id="PTHR46323">
    <property type="entry name" value="BETA-GALACTOSIDASE"/>
    <property type="match status" value="1"/>
</dbReference>
<keyword evidence="6 12" id="KW-0378">Hydrolase</keyword>
<dbReference type="RefSeq" id="WP_014223427.1">
    <property type="nucleotide sequence ID" value="NC_016609.1"/>
</dbReference>
<dbReference type="STRING" id="700598.Niako_7302"/>
<keyword evidence="7" id="KW-0106">Calcium</keyword>
<dbReference type="HOGENOM" id="CLU_007798_0_0_10"/>
<dbReference type="SUPFAM" id="SSF51445">
    <property type="entry name" value="(Trans)glycosidases"/>
    <property type="match status" value="1"/>
</dbReference>
<dbReference type="GO" id="GO:0030246">
    <property type="term" value="F:carbohydrate binding"/>
    <property type="evidence" value="ECO:0007669"/>
    <property type="project" value="InterPro"/>
</dbReference>
<comment type="cofactor">
    <cofactor evidence="2">
        <name>Ca(2+)</name>
        <dbReference type="ChEBI" id="CHEBI:29108"/>
    </cofactor>
</comment>
<accession>G8TCR2</accession>
<dbReference type="InterPro" id="IPR006101">
    <property type="entry name" value="Glyco_hydro_2"/>
</dbReference>
<keyword evidence="9" id="KW-0732">Signal</keyword>
<evidence type="ECO:0000256" key="1">
    <source>
        <dbReference type="ARBA" id="ARBA00001412"/>
    </source>
</evidence>
<name>G8TCR2_NIAKG</name>
<evidence type="ECO:0000256" key="3">
    <source>
        <dbReference type="ARBA" id="ARBA00007401"/>
    </source>
</evidence>
<dbReference type="GO" id="GO:0009341">
    <property type="term" value="C:beta-galactosidase complex"/>
    <property type="evidence" value="ECO:0007669"/>
    <property type="project" value="TreeGrafter"/>
</dbReference>
<dbReference type="Proteomes" id="UP000005438">
    <property type="component" value="Chromosome"/>
</dbReference>
<evidence type="ECO:0000259" key="10">
    <source>
        <dbReference type="Pfam" id="PF00703"/>
    </source>
</evidence>
<evidence type="ECO:0000259" key="11">
    <source>
        <dbReference type="Pfam" id="PF02836"/>
    </source>
</evidence>
<dbReference type="Gene3D" id="2.60.40.10">
    <property type="entry name" value="Immunoglobulins"/>
    <property type="match status" value="1"/>
</dbReference>
<dbReference type="InterPro" id="IPR013783">
    <property type="entry name" value="Ig-like_fold"/>
</dbReference>
<evidence type="ECO:0000313" key="12">
    <source>
        <dbReference type="EMBL" id="AEW03516.1"/>
    </source>
</evidence>
<proteinExistence type="inferred from homology"/>
<dbReference type="Gene3D" id="3.20.20.80">
    <property type="entry name" value="Glycosidases"/>
    <property type="match status" value="1"/>
</dbReference>
<feature type="chain" id="PRO_5003516559" description="beta-galactosidase" evidence="9">
    <location>
        <begin position="21"/>
        <end position="778"/>
    </location>
</feature>
<evidence type="ECO:0000256" key="9">
    <source>
        <dbReference type="SAM" id="SignalP"/>
    </source>
</evidence>
<comment type="catalytic activity">
    <reaction evidence="1">
        <text>Hydrolysis of terminal non-reducing beta-D-galactose residues in beta-D-galactosides.</text>
        <dbReference type="EC" id="3.2.1.23"/>
    </reaction>
</comment>
<dbReference type="InterPro" id="IPR006102">
    <property type="entry name" value="Ig-like_GH2"/>
</dbReference>
<evidence type="ECO:0000256" key="2">
    <source>
        <dbReference type="ARBA" id="ARBA00001913"/>
    </source>
</evidence>
<sequence length="778" mass="87163">MKKTILHLLIMHGILTQALAQGSATSQLGAANDHSTLWGSYSANERVNNIKTKIPLPGLLGQQGLGNNTTGTAAHVKAFESYIERVTIDAKASGDFTMQVFSKGLQPNETIEMQVFDPTGKALGEPSQVTATENAEIKKQFSLIRTWNPENPHMYQIVLTLKDATGQVIYTFYKKFGFRSVESKADGIYVNGTKVIFKGMNCRSANLGNYRTSEEAYLADINIMKDLNMNAVRLSYYPVDPLYFDLCDSIGLFVISELPGSDKRMVKDIVFSGLNHPSVICWSTGPDLAANKELDKEFSTYDVQNRYVIHPVSKDKKSSDFNTVANSILYGTEAFTPVEIGNGIFNGGRAAGLDEFWTEMSKSNKFSGSFLATYKDDNGIESASGFDPKSKDKWASYYAIKEIWSPLAFNISQLPASWNGVINIENKFLYTNLSRLKFNWKLVLFPKATQKTLDPLVVEQGTLASPYTGPGEKADLKFTFQNQFTVCDALQLQVLDARDKEIYTYTFQIRKPVDVVATSPEVASISTIMRTEETDFLSLVCDGINYIFDKKTGNLTKVYVGKRDLAFTGPFLAGIHSGYTLADFKHLVKDNTHTVEVSYKGESNLWVKWTFHTGELPRMEYSYSMKPVGEYQGITFKYPEDKITGMKWMGRGPFQVWKNRQKGQQIGVWERSNKSNVNNAEYKGYHSDVYWVQYQTNMGNFTLYTDQPNLYLQLFSPLKQGALLNEFASAPFPDNGNIGFMNQISGLSTKPADAAPGNKSLKSANDSYSGSLYFDFRW</sequence>
<evidence type="ECO:0000256" key="7">
    <source>
        <dbReference type="ARBA" id="ARBA00022837"/>
    </source>
</evidence>
<dbReference type="InterPro" id="IPR006103">
    <property type="entry name" value="Glyco_hydro_2_cat"/>
</dbReference>
<dbReference type="PATRIC" id="fig|700598.3.peg.7475"/>
<dbReference type="AlphaFoldDB" id="G8TCR2"/>
<evidence type="ECO:0000256" key="8">
    <source>
        <dbReference type="ARBA" id="ARBA00023295"/>
    </source>
</evidence>
<evidence type="ECO:0000256" key="6">
    <source>
        <dbReference type="ARBA" id="ARBA00022801"/>
    </source>
</evidence>
<dbReference type="KEGG" id="nko:Niako_7302"/>
<dbReference type="PRINTS" id="PR00132">
    <property type="entry name" value="GLHYDRLASE2"/>
</dbReference>
<dbReference type="Gene3D" id="2.70.98.10">
    <property type="match status" value="1"/>
</dbReference>
<dbReference type="eggNOG" id="COG3250">
    <property type="taxonomic scope" value="Bacteria"/>
</dbReference>
<dbReference type="SUPFAM" id="SSF49303">
    <property type="entry name" value="beta-Galactosidase/glucuronidase domain"/>
    <property type="match status" value="1"/>
</dbReference>
<dbReference type="InterPro" id="IPR011013">
    <property type="entry name" value="Gal_mutarotase_sf_dom"/>
</dbReference>
<dbReference type="GO" id="GO:0004565">
    <property type="term" value="F:beta-galactosidase activity"/>
    <property type="evidence" value="ECO:0007669"/>
    <property type="project" value="UniProtKB-EC"/>
</dbReference>
<dbReference type="SUPFAM" id="SSF74650">
    <property type="entry name" value="Galactose mutarotase-like"/>
    <property type="match status" value="1"/>
</dbReference>
<dbReference type="PANTHER" id="PTHR46323:SF2">
    <property type="entry name" value="BETA-GALACTOSIDASE"/>
    <property type="match status" value="1"/>
</dbReference>
<organism evidence="12 13">
    <name type="scientific">Niastella koreensis (strain DSM 17620 / KACC 11465 / NBRC 106392 / GR20-10)</name>
    <dbReference type="NCBI Taxonomy" id="700598"/>
    <lineage>
        <taxon>Bacteria</taxon>
        <taxon>Pseudomonadati</taxon>
        <taxon>Bacteroidota</taxon>
        <taxon>Chitinophagia</taxon>
        <taxon>Chitinophagales</taxon>
        <taxon>Chitinophagaceae</taxon>
        <taxon>Niastella</taxon>
    </lineage>
</organism>
<reference evidence="12 13" key="1">
    <citation type="submission" date="2011-12" db="EMBL/GenBank/DDBJ databases">
        <title>The complete genome of Niastella koreensis GR20-10.</title>
        <authorList>
            <consortium name="US DOE Joint Genome Institute (JGI-PGF)"/>
            <person name="Lucas S."/>
            <person name="Han J."/>
            <person name="Lapidus A."/>
            <person name="Bruce D."/>
            <person name="Goodwin L."/>
            <person name="Pitluck S."/>
            <person name="Peters L."/>
            <person name="Kyrpides N."/>
            <person name="Mavromatis K."/>
            <person name="Ivanova N."/>
            <person name="Mikhailova N."/>
            <person name="Davenport K."/>
            <person name="Saunders E."/>
            <person name="Detter J.C."/>
            <person name="Tapia R."/>
            <person name="Han C."/>
            <person name="Land M."/>
            <person name="Hauser L."/>
            <person name="Markowitz V."/>
            <person name="Cheng J.-F."/>
            <person name="Hugenholtz P."/>
            <person name="Woyke T."/>
            <person name="Wu D."/>
            <person name="Tindall B."/>
            <person name="Pomrenke H."/>
            <person name="Brambilla E."/>
            <person name="Klenk H.-P."/>
            <person name="Eisen J.A."/>
        </authorList>
    </citation>
    <scope>NUCLEOTIDE SEQUENCE [LARGE SCALE GENOMIC DNA]</scope>
    <source>
        <strain evidence="13">DSM 17620 / KACC 11465 / NBRC 106392 / GR20-10</strain>
    </source>
</reference>
<evidence type="ECO:0000313" key="13">
    <source>
        <dbReference type="Proteomes" id="UP000005438"/>
    </source>
</evidence>
<comment type="subunit">
    <text evidence="4">Monomer.</text>
</comment>
<dbReference type="GO" id="GO:0005990">
    <property type="term" value="P:lactose catabolic process"/>
    <property type="evidence" value="ECO:0007669"/>
    <property type="project" value="TreeGrafter"/>
</dbReference>
<comment type="similarity">
    <text evidence="3">Belongs to the glycosyl hydrolase 2 family.</text>
</comment>
<feature type="domain" description="Glycoside hydrolase family 2 immunoglobulin-like beta-sandwich" evidence="10">
    <location>
        <begin position="82"/>
        <end position="179"/>
    </location>
</feature>
<dbReference type="InterPro" id="IPR036156">
    <property type="entry name" value="Beta-gal/glucu_dom_sf"/>
</dbReference>
<dbReference type="Pfam" id="PF02836">
    <property type="entry name" value="Glyco_hydro_2_C"/>
    <property type="match status" value="1"/>
</dbReference>
<feature type="signal peptide" evidence="9">
    <location>
        <begin position="1"/>
        <end position="20"/>
    </location>
</feature>
<evidence type="ECO:0000256" key="5">
    <source>
        <dbReference type="ARBA" id="ARBA00012756"/>
    </source>
</evidence>
<dbReference type="Pfam" id="PF00703">
    <property type="entry name" value="Glyco_hydro_2"/>
    <property type="match status" value="1"/>
</dbReference>
<dbReference type="EC" id="3.2.1.23" evidence="5"/>
<gene>
    <name evidence="12" type="ordered locus">Niako_7302</name>
</gene>
<keyword evidence="8" id="KW-0326">Glycosidase</keyword>
<dbReference type="OrthoDB" id="605499at2"/>
<protein>
    <recommendedName>
        <fullName evidence="5">beta-galactosidase</fullName>
        <ecNumber evidence="5">3.2.1.23</ecNumber>
    </recommendedName>
</protein>
<dbReference type="InterPro" id="IPR050347">
    <property type="entry name" value="Bact_Beta-galactosidase"/>
</dbReference>
<dbReference type="InterPro" id="IPR014718">
    <property type="entry name" value="GH-type_carb-bd"/>
</dbReference>
<dbReference type="InterPro" id="IPR017853">
    <property type="entry name" value="GH"/>
</dbReference>
<evidence type="ECO:0000256" key="4">
    <source>
        <dbReference type="ARBA" id="ARBA00011245"/>
    </source>
</evidence>
<feature type="domain" description="Glycoside hydrolase family 2 catalytic" evidence="11">
    <location>
        <begin position="184"/>
        <end position="262"/>
    </location>
</feature>
<dbReference type="EMBL" id="CP003178">
    <property type="protein sequence ID" value="AEW03516.1"/>
    <property type="molecule type" value="Genomic_DNA"/>
</dbReference>